<keyword evidence="8" id="KW-0472">Membrane</keyword>
<dbReference type="GO" id="GO:0005743">
    <property type="term" value="C:mitochondrial inner membrane"/>
    <property type="evidence" value="ECO:0007669"/>
    <property type="project" value="UniProtKB-SubCell"/>
</dbReference>
<keyword evidence="9" id="KW-0175">Coiled coil</keyword>
<sequence>MLRRSILELSSRRSIRMVPRQSAVQRVPSIISSRKEFSTSSQNSASSKSGLMGKPPESKGSVSKVVVGTAVVAGAALLAYQNGYLDKYIGGKEKEKHNSLDSTKFNDDGNAMKDAEHVVESIVSSYSDKEPNTLTPLVEPIVSSHSAEEPNTSGSAVEQAVQNVESGKDIPQPKTSSEIQVEGTIPVEEKFLGKSSNDSVVSNEQNASPPLSSERSVEKEGSESKTSKEPGEKAQVTIISSQASAIPEKVEQKTMLTQHIISEDKYEDALGKGAEAPSSLLEAYHLTDKTDDGIVTKATEDFLNAIEELNNVDQSNDGKLVLDFLQAIHAAEKWQAELDARAFAEEKKALKEKYEKELRDSRARELMLTEEAAILEKELKRERTKAVATIKSIQEKMEEKLRMELEQKESEAEFKLTKAEELAKAELAAAITREKAVQIEKMAEANLHINALCMAFYARSEEARKSYFAHKLALGALALEDALSKGLPIQKEVDALYSYLDGIEKDSVLDLVLSSLPEDTRHQGMETLLQLNQKFDSLKGTLRHFSLIPPGGGGILTHSLAHVASWLKVKEADQYVDGIESVISRVESYLREGKLAEAADALEEGVRGSQAEQIVIDWVRRARNRAITEQETLPFLSLILCICRRFNVLITSSLWRYAASNGSGLAANDTERNGDAKLQDSEPPTPHSVMKMGLRDRTSSMEDPDGTLASVAQCIEQLRQSSSSVQEKEYSLKQLLELIDTRENAFSAVGSHSQAVPVLVSLLRSGSLGVKIQAATVLGSLCKENELRVKVLLGGCIPPLLGLLKSSSAEGQIAAAKTIYAVSQGGAKDHVGSKIFSTEAVVPVLWEQLKIGLKSGNVVDNLLTGALRNLSSSTEGFWAATIQAGGVDILVKLLTTGQSSTQAHVCFLLARMMMEDASVCSRVLAEEATKQLLKLLGAGNEASVRAEAAGALKSLSTQCKEARREIANSNGIPALINATIAPSKEFMQGESAQALQEHAMCALANISGGLSNVISSLGQSLESCSSPAQVADTLGALASALMIYDSKAESTKPSDALNVEQTLVKQFKPKLPFLVQERTIEALASLYGNALPRS</sequence>
<dbReference type="SUPFAM" id="SSF48371">
    <property type="entry name" value="ARM repeat"/>
    <property type="match status" value="1"/>
</dbReference>
<evidence type="ECO:0000256" key="4">
    <source>
        <dbReference type="ARBA" id="ARBA00022737"/>
    </source>
</evidence>
<dbReference type="GO" id="GO:2001006">
    <property type="term" value="P:regulation of cellulose biosynthetic process"/>
    <property type="evidence" value="ECO:0007669"/>
    <property type="project" value="InterPro"/>
</dbReference>
<feature type="domain" description="U-box" evidence="11">
    <location>
        <begin position="712"/>
        <end position="961"/>
    </location>
</feature>
<keyword evidence="7" id="KW-0496">Mitochondrion</keyword>
<dbReference type="PANTHER" id="PTHR46369">
    <property type="entry name" value="PROTEIN CELLULOSE SYNTHASE INTERACTIVE 1"/>
    <property type="match status" value="1"/>
</dbReference>
<evidence type="ECO:0000256" key="6">
    <source>
        <dbReference type="ARBA" id="ARBA00022989"/>
    </source>
</evidence>
<comment type="caution">
    <text evidence="12">The sequence shown here is derived from an EMBL/GenBank/DDBJ whole genome shotgun (WGS) entry which is preliminary data.</text>
</comment>
<dbReference type="Gene3D" id="1.25.10.10">
    <property type="entry name" value="Leucine-rich Repeat Variant"/>
    <property type="match status" value="1"/>
</dbReference>
<gene>
    <name evidence="12" type="ORF">LWI28_009906</name>
</gene>
<evidence type="ECO:0000256" key="3">
    <source>
        <dbReference type="ARBA" id="ARBA00022692"/>
    </source>
</evidence>
<keyword evidence="6" id="KW-1133">Transmembrane helix</keyword>
<dbReference type="Pfam" id="PF09731">
    <property type="entry name" value="Mitofilin"/>
    <property type="match status" value="1"/>
</dbReference>
<feature type="region of interest" description="Disordered" evidence="10">
    <location>
        <begin position="666"/>
        <end position="691"/>
    </location>
</feature>
<feature type="compositionally biased region" description="Basic and acidic residues" evidence="10">
    <location>
        <begin position="215"/>
        <end position="232"/>
    </location>
</feature>
<feature type="compositionally biased region" description="Basic and acidic residues" evidence="10">
    <location>
        <begin position="669"/>
        <end position="680"/>
    </location>
</feature>
<keyword evidence="3" id="KW-0812">Transmembrane</keyword>
<dbReference type="GO" id="GO:0051211">
    <property type="term" value="P:anisotropic cell growth"/>
    <property type="evidence" value="ECO:0007669"/>
    <property type="project" value="InterPro"/>
</dbReference>
<evidence type="ECO:0000313" key="13">
    <source>
        <dbReference type="Proteomes" id="UP001064489"/>
    </source>
</evidence>
<dbReference type="InterPro" id="IPR044297">
    <property type="entry name" value="CSI1/2/3"/>
</dbReference>
<feature type="region of interest" description="Disordered" evidence="10">
    <location>
        <begin position="193"/>
        <end position="235"/>
    </location>
</feature>
<protein>
    <recommendedName>
        <fullName evidence="11">U-box domain-containing protein</fullName>
    </recommendedName>
</protein>
<evidence type="ECO:0000256" key="7">
    <source>
        <dbReference type="ARBA" id="ARBA00023128"/>
    </source>
</evidence>
<organism evidence="12 13">
    <name type="scientific">Acer negundo</name>
    <name type="common">Box elder</name>
    <dbReference type="NCBI Taxonomy" id="4023"/>
    <lineage>
        <taxon>Eukaryota</taxon>
        <taxon>Viridiplantae</taxon>
        <taxon>Streptophyta</taxon>
        <taxon>Embryophyta</taxon>
        <taxon>Tracheophyta</taxon>
        <taxon>Spermatophyta</taxon>
        <taxon>Magnoliopsida</taxon>
        <taxon>eudicotyledons</taxon>
        <taxon>Gunneridae</taxon>
        <taxon>Pentapetalae</taxon>
        <taxon>rosids</taxon>
        <taxon>malvids</taxon>
        <taxon>Sapindales</taxon>
        <taxon>Sapindaceae</taxon>
        <taxon>Hippocastanoideae</taxon>
        <taxon>Acereae</taxon>
        <taxon>Acer</taxon>
    </lineage>
</organism>
<dbReference type="Pfam" id="PF25598">
    <property type="entry name" value="ARM_PUB"/>
    <property type="match status" value="1"/>
</dbReference>
<dbReference type="AlphaFoldDB" id="A0AAD5IIX8"/>
<dbReference type="InterPro" id="IPR019133">
    <property type="entry name" value="MIC60"/>
</dbReference>
<comment type="subcellular location">
    <subcellularLocation>
        <location evidence="1">Mitochondrion inner membrane</location>
    </subcellularLocation>
</comment>
<dbReference type="InterPro" id="IPR058678">
    <property type="entry name" value="ARM_PUB"/>
</dbReference>
<evidence type="ECO:0000313" key="12">
    <source>
        <dbReference type="EMBL" id="KAI9165219.1"/>
    </source>
</evidence>
<dbReference type="GO" id="GO:0010330">
    <property type="term" value="C:cellulose synthase complex"/>
    <property type="evidence" value="ECO:0007669"/>
    <property type="project" value="InterPro"/>
</dbReference>
<reference evidence="12" key="2">
    <citation type="submission" date="2023-02" db="EMBL/GenBank/DDBJ databases">
        <authorList>
            <person name="Swenson N.G."/>
            <person name="Wegrzyn J.L."/>
            <person name="Mcevoy S.L."/>
        </authorList>
    </citation>
    <scope>NUCLEOTIDE SEQUENCE</scope>
    <source>
        <strain evidence="12">91603</strain>
        <tissue evidence="12">Leaf</tissue>
    </source>
</reference>
<keyword evidence="13" id="KW-1185">Reference proteome</keyword>
<dbReference type="Proteomes" id="UP001064489">
    <property type="component" value="Chromosome 10"/>
</dbReference>
<evidence type="ECO:0000256" key="10">
    <source>
        <dbReference type="SAM" id="MobiDB-lite"/>
    </source>
</evidence>
<dbReference type="InterPro" id="IPR011989">
    <property type="entry name" value="ARM-like"/>
</dbReference>
<evidence type="ECO:0000256" key="1">
    <source>
        <dbReference type="ARBA" id="ARBA00004273"/>
    </source>
</evidence>
<accession>A0AAD5IIX8</accession>
<proteinExistence type="inferred from homology"/>
<feature type="compositionally biased region" description="Polar residues" evidence="10">
    <location>
        <begin position="194"/>
        <end position="214"/>
    </location>
</feature>
<dbReference type="GO" id="GO:0008017">
    <property type="term" value="F:microtubule binding"/>
    <property type="evidence" value="ECO:0007669"/>
    <property type="project" value="InterPro"/>
</dbReference>
<evidence type="ECO:0000256" key="8">
    <source>
        <dbReference type="ARBA" id="ARBA00023136"/>
    </source>
</evidence>
<reference evidence="12" key="1">
    <citation type="journal article" date="2022" name="Plant J.">
        <title>Strategies of tolerance reflected in two North American maple genomes.</title>
        <authorList>
            <person name="McEvoy S.L."/>
            <person name="Sezen U.U."/>
            <person name="Trouern-Trend A."/>
            <person name="McMahon S.M."/>
            <person name="Schaberg P.G."/>
            <person name="Yang J."/>
            <person name="Wegrzyn J.L."/>
            <person name="Swenson N.G."/>
        </authorList>
    </citation>
    <scope>NUCLEOTIDE SEQUENCE</scope>
    <source>
        <strain evidence="12">91603</strain>
    </source>
</reference>
<dbReference type="InterPro" id="IPR000225">
    <property type="entry name" value="Armadillo"/>
</dbReference>
<feature type="coiled-coil region" evidence="9">
    <location>
        <begin position="340"/>
        <end position="425"/>
    </location>
</feature>
<evidence type="ECO:0000256" key="5">
    <source>
        <dbReference type="ARBA" id="ARBA00022792"/>
    </source>
</evidence>
<dbReference type="PANTHER" id="PTHR46369:SF2">
    <property type="entry name" value="PROTEIN CELLULOSE SYNTHASE INTERACTIVE 1"/>
    <property type="match status" value="1"/>
</dbReference>
<feature type="region of interest" description="Disordered" evidence="10">
    <location>
        <begin position="33"/>
        <end position="60"/>
    </location>
</feature>
<keyword evidence="4" id="KW-0677">Repeat</keyword>
<dbReference type="SMART" id="SM00185">
    <property type="entry name" value="ARM"/>
    <property type="match status" value="5"/>
</dbReference>
<keyword evidence="5" id="KW-0999">Mitochondrion inner membrane</keyword>
<dbReference type="InterPro" id="IPR016024">
    <property type="entry name" value="ARM-type_fold"/>
</dbReference>
<evidence type="ECO:0000256" key="2">
    <source>
        <dbReference type="ARBA" id="ARBA00010877"/>
    </source>
</evidence>
<evidence type="ECO:0000256" key="9">
    <source>
        <dbReference type="SAM" id="Coils"/>
    </source>
</evidence>
<feature type="compositionally biased region" description="Low complexity" evidence="10">
    <location>
        <begin position="38"/>
        <end position="49"/>
    </location>
</feature>
<dbReference type="EMBL" id="JAJSOW010000105">
    <property type="protein sequence ID" value="KAI9165219.1"/>
    <property type="molecule type" value="Genomic_DNA"/>
</dbReference>
<evidence type="ECO:0000259" key="11">
    <source>
        <dbReference type="Pfam" id="PF25598"/>
    </source>
</evidence>
<comment type="similarity">
    <text evidence="2">Belongs to the MICOS complex subunit Mic60 family.</text>
</comment>
<name>A0AAD5IIX8_ACENE</name>